<dbReference type="CDD" id="cd01647">
    <property type="entry name" value="RT_LTR"/>
    <property type="match status" value="1"/>
</dbReference>
<dbReference type="EMBL" id="AM462822">
    <property type="protein sequence ID" value="CAN79047.1"/>
    <property type="molecule type" value="Genomic_DNA"/>
</dbReference>
<dbReference type="GO" id="GO:0015074">
    <property type="term" value="P:DNA integration"/>
    <property type="evidence" value="ECO:0007669"/>
    <property type="project" value="InterPro"/>
</dbReference>
<dbReference type="CDD" id="cd00303">
    <property type="entry name" value="retropepsin_like"/>
    <property type="match status" value="1"/>
</dbReference>
<dbReference type="FunFam" id="3.30.70.270:FF:000020">
    <property type="entry name" value="Transposon Tf2-6 polyprotein-like Protein"/>
    <property type="match status" value="1"/>
</dbReference>
<dbReference type="Pfam" id="PF08284">
    <property type="entry name" value="RVP_2"/>
    <property type="match status" value="1"/>
</dbReference>
<dbReference type="AlphaFoldDB" id="A5BKQ3"/>
<dbReference type="Gene3D" id="2.40.70.10">
    <property type="entry name" value="Acid Proteases"/>
    <property type="match status" value="1"/>
</dbReference>
<dbReference type="InterPro" id="IPR036397">
    <property type="entry name" value="RNaseH_sf"/>
</dbReference>
<sequence length="956" mass="111047">MGDLRARSRGRGVSSLRGILRSMQEVRRVLKGRLLLEYFMVVERETTYGGLAHCRVHSKLDLSLREVLSSSRVGNLLLIESLMGTNSRVDRICKGCIITLADKALKVDLRILDMTGYDVILGMVWLTMYRVFIDCHCHRIIFYLPNGFEVCFIGGKCVSLHFSQSDLCYQYVLKKGSINFLTCLCSKEKTQKDITEILVVRKFQDVFPDELPGLPPHREFDFFIKVYPGTDPISVFPYRMAPFELKELKTQLEELLSKGFICPSTSTWEASMLFVKKKDDMLRLCIDYRKLNRVTVKNKYPFPMIDDLFDQWKGAKYFSKIDLRTGYHQLRFMIVFVDDILIYSRSLKEHKQHLVTTLRTLRRHQLYGKLDKSEFWLTEVNFLGHVVSKVGIAVEHSKVEAVQEWQKPTNVFEVRSFLGLVGYYKRFVEDFSKIAALMTRLTRKWVKFEWNEECENAFQELKRKLTTTPVLTAPISGELFTIYCDASIVGLGCLLMQQGKVAYASRQLKQHERNYPTHDLELAVVRRWMETLEDYDFALHYHPGKANVVADALSRKSHGQLSNLGLRKFEMHVFIGDFELCLGWEGQGPCLYSILTRLMVIQRIVEAQVYDESLEKVKAQLVEGEVDENWSMHVDENVRFKERLCMPRDVELINELLADAHKAKVVATFTYTQGGKCCDISAIYVSKGIDTIFLGEISARRFFGINLEKSTIFPRYIAWSTESTRYSERLLRTRSKKNGVWVIVDRLTKSTHFLAMKTIDSMNSLAKLYIQEIVRLHGIPLSIVFDRDPKFTSQFWKSLQRTLDTQLNFSTAFHPQTDGQSERVIQILEDMLRACVLDFGGNWADYLPLVEFAYNHNFQPSICMAPYEALYKRPCRLPLCWIKMGESRLLGPKIVQETIEKIQIIKEKLKTAQDRQKSYADQRRRPLEFEEGDWVFVKVSPSNRHISIWEKMEVSP</sequence>
<keyword evidence="1" id="KW-0808">Transferase</keyword>
<keyword evidence="4" id="KW-0255">Endonuclease</keyword>
<dbReference type="SUPFAM" id="SSF53098">
    <property type="entry name" value="Ribonuclease H-like"/>
    <property type="match status" value="1"/>
</dbReference>
<dbReference type="Gene3D" id="3.30.70.270">
    <property type="match status" value="3"/>
</dbReference>
<dbReference type="InterPro" id="IPR050951">
    <property type="entry name" value="Retrovirus_Pol_polyprotein"/>
</dbReference>
<evidence type="ECO:0000259" key="7">
    <source>
        <dbReference type="PROSITE" id="PS50994"/>
    </source>
</evidence>
<evidence type="ECO:0000256" key="2">
    <source>
        <dbReference type="ARBA" id="ARBA00022695"/>
    </source>
</evidence>
<evidence type="ECO:0000256" key="3">
    <source>
        <dbReference type="ARBA" id="ARBA00022722"/>
    </source>
</evidence>
<evidence type="ECO:0000256" key="6">
    <source>
        <dbReference type="SAM" id="Coils"/>
    </source>
</evidence>
<dbReference type="InterPro" id="IPR001584">
    <property type="entry name" value="Integrase_cat-core"/>
</dbReference>
<dbReference type="InterPro" id="IPR043128">
    <property type="entry name" value="Rev_trsase/Diguanyl_cyclase"/>
</dbReference>
<dbReference type="InterPro" id="IPR043502">
    <property type="entry name" value="DNA/RNA_pol_sf"/>
</dbReference>
<name>A5BKQ3_VITVI</name>
<dbReference type="PROSITE" id="PS50994">
    <property type="entry name" value="INTEGRASE"/>
    <property type="match status" value="1"/>
</dbReference>
<dbReference type="InterPro" id="IPR012337">
    <property type="entry name" value="RNaseH-like_sf"/>
</dbReference>
<dbReference type="InterPro" id="IPR000477">
    <property type="entry name" value="RT_dom"/>
</dbReference>
<keyword evidence="3" id="KW-0540">Nuclease</keyword>
<dbReference type="SUPFAM" id="SSF56672">
    <property type="entry name" value="DNA/RNA polymerases"/>
    <property type="match status" value="1"/>
</dbReference>
<dbReference type="InterPro" id="IPR041577">
    <property type="entry name" value="RT_RNaseH_2"/>
</dbReference>
<dbReference type="Pfam" id="PF00078">
    <property type="entry name" value="RVT_1"/>
    <property type="match status" value="1"/>
</dbReference>
<feature type="domain" description="Integrase catalytic" evidence="7">
    <location>
        <begin position="710"/>
        <end position="874"/>
    </location>
</feature>
<dbReference type="Gene3D" id="3.10.10.10">
    <property type="entry name" value="HIV Type 1 Reverse Transcriptase, subunit A, domain 1"/>
    <property type="match status" value="1"/>
</dbReference>
<dbReference type="GO" id="GO:0003676">
    <property type="term" value="F:nucleic acid binding"/>
    <property type="evidence" value="ECO:0007669"/>
    <property type="project" value="InterPro"/>
</dbReference>
<dbReference type="PANTHER" id="PTHR37984:SF5">
    <property type="entry name" value="PROTEIN NYNRIN-LIKE"/>
    <property type="match status" value="1"/>
</dbReference>
<dbReference type="PANTHER" id="PTHR37984">
    <property type="entry name" value="PROTEIN CBG26694"/>
    <property type="match status" value="1"/>
</dbReference>
<dbReference type="FunFam" id="3.30.70.270:FF:000003">
    <property type="entry name" value="Transposon Ty3-G Gag-Pol polyprotein"/>
    <property type="match status" value="1"/>
</dbReference>
<feature type="coiled-coil region" evidence="6">
    <location>
        <begin position="895"/>
        <end position="922"/>
    </location>
</feature>
<organism evidence="8">
    <name type="scientific">Vitis vinifera</name>
    <name type="common">Grape</name>
    <dbReference type="NCBI Taxonomy" id="29760"/>
    <lineage>
        <taxon>Eukaryota</taxon>
        <taxon>Viridiplantae</taxon>
        <taxon>Streptophyta</taxon>
        <taxon>Embryophyta</taxon>
        <taxon>Tracheophyta</taxon>
        <taxon>Spermatophyta</taxon>
        <taxon>Magnoliopsida</taxon>
        <taxon>eudicotyledons</taxon>
        <taxon>Gunneridae</taxon>
        <taxon>Pentapetalae</taxon>
        <taxon>rosids</taxon>
        <taxon>Vitales</taxon>
        <taxon>Vitaceae</taxon>
        <taxon>Viteae</taxon>
        <taxon>Vitis</taxon>
    </lineage>
</organism>
<keyword evidence="6" id="KW-0175">Coiled coil</keyword>
<dbReference type="InterPro" id="IPR021109">
    <property type="entry name" value="Peptidase_aspartic_dom_sf"/>
</dbReference>
<proteinExistence type="predicted"/>
<reference evidence="8" key="1">
    <citation type="journal article" date="2007" name="PLoS ONE">
        <title>The first genome sequence of an elite grapevine cultivar (Pinot noir Vitis vinifera L.): coping with a highly heterozygous genome.</title>
        <authorList>
            <person name="Velasco R."/>
            <person name="Zharkikh A."/>
            <person name="Troggio M."/>
            <person name="Cartwright D.A."/>
            <person name="Cestaro A."/>
            <person name="Pruss D."/>
            <person name="Pindo M."/>
            <person name="FitzGerald L.M."/>
            <person name="Vezzulli S."/>
            <person name="Reid J."/>
            <person name="Malacarne G."/>
            <person name="Iliev D."/>
            <person name="Coppola G."/>
            <person name="Wardell B."/>
            <person name="Micheletti D."/>
            <person name="Macalma T."/>
            <person name="Facci M."/>
            <person name="Mitchell J.T."/>
            <person name="Perazzolli M."/>
            <person name="Eldredge G."/>
            <person name="Gatto P."/>
            <person name="Oyzerski R."/>
            <person name="Moretto M."/>
            <person name="Gutin N."/>
            <person name="Stefanini M."/>
            <person name="Chen Y."/>
            <person name="Segala C."/>
            <person name="Davenport C."/>
            <person name="Dematte L."/>
            <person name="Mraz A."/>
            <person name="Battilana J."/>
            <person name="Stormo K."/>
            <person name="Costa F."/>
            <person name="Tao Q."/>
            <person name="Si-Ammour A."/>
            <person name="Harkins T."/>
            <person name="Lackey A."/>
            <person name="Perbost C."/>
            <person name="Taillon B."/>
            <person name="Stella A."/>
            <person name="Solovyev V."/>
            <person name="Fawcett J.A."/>
            <person name="Sterck L."/>
            <person name="Vandepoele K."/>
            <person name="Grando S.M."/>
            <person name="Toppo S."/>
            <person name="Moser C."/>
            <person name="Lanchbury J."/>
            <person name="Bogden R."/>
            <person name="Skolnick M."/>
            <person name="Sgaramella V."/>
            <person name="Bhatnagar S.K."/>
            <person name="Fontana P."/>
            <person name="Gutin A."/>
            <person name="Van de Peer Y."/>
            <person name="Salamini F."/>
            <person name="Viola R."/>
        </authorList>
    </citation>
    <scope>NUCLEOTIDE SEQUENCE</scope>
</reference>
<gene>
    <name evidence="8" type="ORF">VITISV_035827</name>
</gene>
<evidence type="ECO:0000256" key="4">
    <source>
        <dbReference type="ARBA" id="ARBA00022759"/>
    </source>
</evidence>
<dbReference type="GO" id="GO:0016779">
    <property type="term" value="F:nucleotidyltransferase activity"/>
    <property type="evidence" value="ECO:0007669"/>
    <property type="project" value="UniProtKB-KW"/>
</dbReference>
<dbReference type="Pfam" id="PF17919">
    <property type="entry name" value="RT_RNaseH_2"/>
    <property type="match status" value="1"/>
</dbReference>
<keyword evidence="5" id="KW-0511">Multifunctional enzyme</keyword>
<protein>
    <recommendedName>
        <fullName evidence="7">Integrase catalytic domain-containing protein</fullName>
    </recommendedName>
</protein>
<dbReference type="GO" id="GO:0004519">
    <property type="term" value="F:endonuclease activity"/>
    <property type="evidence" value="ECO:0007669"/>
    <property type="project" value="UniProtKB-KW"/>
</dbReference>
<evidence type="ECO:0000256" key="1">
    <source>
        <dbReference type="ARBA" id="ARBA00022679"/>
    </source>
</evidence>
<evidence type="ECO:0000313" key="8">
    <source>
        <dbReference type="EMBL" id="CAN79047.1"/>
    </source>
</evidence>
<keyword evidence="2" id="KW-0548">Nucleotidyltransferase</keyword>
<dbReference type="Gene3D" id="3.30.420.10">
    <property type="entry name" value="Ribonuclease H-like superfamily/Ribonuclease H"/>
    <property type="match status" value="1"/>
</dbReference>
<keyword evidence="4" id="KW-0378">Hydrolase</keyword>
<evidence type="ECO:0000256" key="5">
    <source>
        <dbReference type="ARBA" id="ARBA00023268"/>
    </source>
</evidence>
<accession>A5BKQ3</accession>